<evidence type="ECO:0000313" key="6">
    <source>
        <dbReference type="EMBL" id="MEU7293358.1"/>
    </source>
</evidence>
<dbReference type="SUPFAM" id="SSF56747">
    <property type="entry name" value="Prim-pol domain"/>
    <property type="match status" value="1"/>
</dbReference>
<accession>A0ABV3CV14</accession>
<dbReference type="Gene3D" id="3.40.50.300">
    <property type="entry name" value="P-loop containing nucleotide triphosphate hydrolases"/>
    <property type="match status" value="1"/>
</dbReference>
<organism evidence="6 7">
    <name type="scientific">Streptomyces exfoliatus</name>
    <name type="common">Streptomyces hydrogenans</name>
    <dbReference type="NCBI Taxonomy" id="1905"/>
    <lineage>
        <taxon>Bacteria</taxon>
        <taxon>Bacillati</taxon>
        <taxon>Actinomycetota</taxon>
        <taxon>Actinomycetes</taxon>
        <taxon>Kitasatosporales</taxon>
        <taxon>Streptomycetaceae</taxon>
        <taxon>Streptomyces</taxon>
    </lineage>
</organism>
<evidence type="ECO:0000256" key="1">
    <source>
        <dbReference type="ARBA" id="ARBA00022741"/>
    </source>
</evidence>
<dbReference type="SMART" id="SM00943">
    <property type="entry name" value="Prim-Pol"/>
    <property type="match status" value="1"/>
</dbReference>
<dbReference type="InterPro" id="IPR045455">
    <property type="entry name" value="NrS-1_pol-like_helicase"/>
</dbReference>
<dbReference type="InterPro" id="IPR014818">
    <property type="entry name" value="Phage/plasmid_primase_P4_C"/>
</dbReference>
<dbReference type="InterPro" id="IPR006500">
    <property type="entry name" value="Helicase_put_C_phage/plasmid"/>
</dbReference>
<dbReference type="Pfam" id="PF09250">
    <property type="entry name" value="Prim-Pol"/>
    <property type="match status" value="1"/>
</dbReference>
<protein>
    <submittedName>
        <fullName evidence="6">Phage/plasmid primase, P4 family</fullName>
    </submittedName>
</protein>
<sequence length="844" mass="91688">MSDTTPDMLTAALALHAAGCSVVAVRTDGSKRPQGDWKQAQTERATEDAVRAWFAHGHPGVGVVCGAVSGGLEMLELEGRAVDEGVLEHLVEILANSGLAELWQRIATGWLERSPSGGLHLHYRVDGGAPGNTKLASRLAEEHELTEQERDLLARHPGKKILRGLIETRGEGGFVVTAPSHGPVHPTGRPYELLDGGPATLPTITADEHRALHTVCRMLDTVPADEIPDGVRALVAAPAAPLDEAAAFLFSTGSTTTPGGLSPFDDYEQRTPWADILTPHGWRPLFRSGPTTYWQRPGKDGKEPSATTGRAMDRDRLYVFTTSTEFQAEVPYTKAGAYTLLNHGGNHSAAASTLRRQGYGEPAPEPVRHLTAVPTPRPAVNGTAALNVIVQHPAAEAAAAGPETYSRTDDGNALRLIDLHQDEIRFVPQRGKWLIWDGHRWAWDDAGTVREMARAIARDLPSGEGEAKHRMRSLSAAGIAAMVTMATTDPRTVAHAHQLDAHRMLLNTPAGAVDLTTGQLTAPDPVEMHTRATRVAPDATLPTPRWDKFLAQTFGPDEELKGYVQRMAGYAASGSVKWHILPFLHGPGGNGKGVFLNVMRAVLGDYAATAPNAFLMAGAQRHETEIARLHGLRLVIASEVNQEAKFDEAKVKELTGGDGLTARFMRQDHFTFEPTHKLFLMGNHQPRVSAGGKSFWRRLRLLPFTRTPDEVIEDLDLLLISEEAPGILAWIISGAVDAFKDGLRDPASVTAATAQYAAEEDALARFLDEACHVGGGAQVRTVTDVFRSAYERWCRAEGEDPLASRQLGRELKDRFEIVRKGSNGTYYYLNVALQASTEDRWDDQ</sequence>
<feature type="region of interest" description="Disordered" evidence="4">
    <location>
        <begin position="288"/>
        <end position="310"/>
    </location>
</feature>
<dbReference type="RefSeq" id="WP_359205712.1">
    <property type="nucleotide sequence ID" value="NZ_JBEZAM010000008.1"/>
</dbReference>
<dbReference type="PROSITE" id="PS51206">
    <property type="entry name" value="SF3_HELICASE_1"/>
    <property type="match status" value="1"/>
</dbReference>
<gene>
    <name evidence="6" type="ORF">AB0A76_09160</name>
</gene>
<name>A0ABV3CV14_STREX</name>
<keyword evidence="3" id="KW-0067">ATP-binding</keyword>
<keyword evidence="2" id="KW-0378">Hydrolase</keyword>
<dbReference type="InterPro" id="IPR051620">
    <property type="entry name" value="ORF904-like_C"/>
</dbReference>
<keyword evidence="1" id="KW-0547">Nucleotide-binding</keyword>
<dbReference type="Pfam" id="PF19263">
    <property type="entry name" value="DUF5906"/>
    <property type="match status" value="1"/>
</dbReference>
<reference evidence="6 7" key="1">
    <citation type="submission" date="2024-06" db="EMBL/GenBank/DDBJ databases">
        <title>The Natural Products Discovery Center: Release of the First 8490 Sequenced Strains for Exploring Actinobacteria Biosynthetic Diversity.</title>
        <authorList>
            <person name="Kalkreuter E."/>
            <person name="Kautsar S.A."/>
            <person name="Yang D."/>
            <person name="Bader C.D."/>
            <person name="Teijaro C.N."/>
            <person name="Fluegel L."/>
            <person name="Davis C.M."/>
            <person name="Simpson J.R."/>
            <person name="Lauterbach L."/>
            <person name="Steele A.D."/>
            <person name="Gui C."/>
            <person name="Meng S."/>
            <person name="Li G."/>
            <person name="Viehrig K."/>
            <person name="Ye F."/>
            <person name="Su P."/>
            <person name="Kiefer A.F."/>
            <person name="Nichols A."/>
            <person name="Cepeda A.J."/>
            <person name="Yan W."/>
            <person name="Fan B."/>
            <person name="Jiang Y."/>
            <person name="Adhikari A."/>
            <person name="Zheng C.-J."/>
            <person name="Schuster L."/>
            <person name="Cowan T.M."/>
            <person name="Smanski M.J."/>
            <person name="Chevrette M.G."/>
            <person name="De Carvalho L.P.S."/>
            <person name="Shen B."/>
        </authorList>
    </citation>
    <scope>NUCLEOTIDE SEQUENCE [LARGE SCALE GENOMIC DNA]</scope>
    <source>
        <strain evidence="6 7">NPDC045705</strain>
    </source>
</reference>
<proteinExistence type="predicted"/>
<keyword evidence="7" id="KW-1185">Reference proteome</keyword>
<evidence type="ECO:0000256" key="3">
    <source>
        <dbReference type="ARBA" id="ARBA00022840"/>
    </source>
</evidence>
<dbReference type="Pfam" id="PF08706">
    <property type="entry name" value="D5_N"/>
    <property type="match status" value="1"/>
</dbReference>
<comment type="caution">
    <text evidence="6">The sequence shown here is derived from an EMBL/GenBank/DDBJ whole genome shotgun (WGS) entry which is preliminary data.</text>
</comment>
<evidence type="ECO:0000256" key="4">
    <source>
        <dbReference type="SAM" id="MobiDB-lite"/>
    </source>
</evidence>
<dbReference type="PANTHER" id="PTHR35372:SF2">
    <property type="entry name" value="SF3 HELICASE DOMAIN-CONTAINING PROTEIN"/>
    <property type="match status" value="1"/>
</dbReference>
<dbReference type="Proteomes" id="UP001551210">
    <property type="component" value="Unassembled WGS sequence"/>
</dbReference>
<evidence type="ECO:0000259" key="5">
    <source>
        <dbReference type="PROSITE" id="PS51206"/>
    </source>
</evidence>
<dbReference type="InterPro" id="IPR015330">
    <property type="entry name" value="DNA_primase/pol_bifunc_N"/>
</dbReference>
<evidence type="ECO:0000256" key="2">
    <source>
        <dbReference type="ARBA" id="ARBA00022801"/>
    </source>
</evidence>
<feature type="domain" description="SF3 helicase" evidence="5">
    <location>
        <begin position="559"/>
        <end position="717"/>
    </location>
</feature>
<dbReference type="EMBL" id="JBEZAM010000008">
    <property type="protein sequence ID" value="MEU7293358.1"/>
    <property type="molecule type" value="Genomic_DNA"/>
</dbReference>
<evidence type="ECO:0000313" key="7">
    <source>
        <dbReference type="Proteomes" id="UP001551210"/>
    </source>
</evidence>
<dbReference type="PANTHER" id="PTHR35372">
    <property type="entry name" value="ATP BINDING PROTEIN-RELATED"/>
    <property type="match status" value="1"/>
</dbReference>
<dbReference type="InterPro" id="IPR014015">
    <property type="entry name" value="Helicase_SF3_DNA-vir"/>
</dbReference>
<dbReference type="Gene3D" id="3.30.720.160">
    <property type="entry name" value="Bifunctional DNA primase/polymerase, N-terminal"/>
    <property type="match status" value="1"/>
</dbReference>
<dbReference type="InterPro" id="IPR027417">
    <property type="entry name" value="P-loop_NTPase"/>
</dbReference>
<dbReference type="SMART" id="SM00885">
    <property type="entry name" value="D5_N"/>
    <property type="match status" value="1"/>
</dbReference>
<dbReference type="NCBIfam" id="TIGR01613">
    <property type="entry name" value="primase_Cterm"/>
    <property type="match status" value="1"/>
</dbReference>
<dbReference type="SUPFAM" id="SSF52540">
    <property type="entry name" value="P-loop containing nucleoside triphosphate hydrolases"/>
    <property type="match status" value="1"/>
</dbReference>